<dbReference type="HOGENOM" id="CLU_3219970_0_0_10"/>
<gene>
    <name evidence="1" type="ORF">PI23P_08160</name>
</gene>
<accession>A4BZJ1</accession>
<proteinExistence type="predicted"/>
<dbReference type="STRING" id="313594.PI23P_08160"/>
<name>A4BZJ1_9FLAO</name>
<keyword evidence="2" id="KW-1185">Reference proteome</keyword>
<evidence type="ECO:0000313" key="2">
    <source>
        <dbReference type="Proteomes" id="UP000003053"/>
    </source>
</evidence>
<dbReference type="Proteomes" id="UP000003053">
    <property type="component" value="Unassembled WGS sequence"/>
</dbReference>
<organism evidence="1 2">
    <name type="scientific">Polaribacter irgensii 23-P</name>
    <dbReference type="NCBI Taxonomy" id="313594"/>
    <lineage>
        <taxon>Bacteria</taxon>
        <taxon>Pseudomonadati</taxon>
        <taxon>Bacteroidota</taxon>
        <taxon>Flavobacteriia</taxon>
        <taxon>Flavobacteriales</taxon>
        <taxon>Flavobacteriaceae</taxon>
    </lineage>
</organism>
<dbReference type="AlphaFoldDB" id="A4BZJ1"/>
<comment type="caution">
    <text evidence="1">The sequence shown here is derived from an EMBL/GenBank/DDBJ whole genome shotgun (WGS) entry which is preliminary data.</text>
</comment>
<dbReference type="EMBL" id="AAOG01000002">
    <property type="protein sequence ID" value="EAR12584.1"/>
    <property type="molecule type" value="Genomic_DNA"/>
</dbReference>
<protein>
    <submittedName>
        <fullName evidence="1">Uncharacterized protein</fullName>
    </submittedName>
</protein>
<sequence length="44" mass="4862">MIDSRQMKAKEFIKNEIATGPASAIASKILSVKITKQQNLPTFL</sequence>
<reference evidence="1 2" key="1">
    <citation type="submission" date="2006-02" db="EMBL/GenBank/DDBJ databases">
        <authorList>
            <person name="Murray A."/>
            <person name="Staley J."/>
            <person name="Ferriera S."/>
            <person name="Johnson J."/>
            <person name="Kravitz S."/>
            <person name="Halpern A."/>
            <person name="Remington K."/>
            <person name="Beeson K."/>
            <person name="Tran B."/>
            <person name="Rogers Y.-H."/>
            <person name="Friedman R."/>
            <person name="Venter J.C."/>
        </authorList>
    </citation>
    <scope>NUCLEOTIDE SEQUENCE [LARGE SCALE GENOMIC DNA]</scope>
    <source>
        <strain evidence="1 2">23-P</strain>
    </source>
</reference>
<evidence type="ECO:0000313" key="1">
    <source>
        <dbReference type="EMBL" id="EAR12584.1"/>
    </source>
</evidence>